<dbReference type="EMBL" id="CM003605">
    <property type="protein sequence ID" value="KYP69747.1"/>
    <property type="molecule type" value="Genomic_DNA"/>
</dbReference>
<keyword evidence="2" id="KW-1185">Reference proteome</keyword>
<name>A0A151TRR0_CAJCA</name>
<protein>
    <recommendedName>
        <fullName evidence="3">Retrovirus-related Pol polyprotein from transposon TNT 1-94</fullName>
    </recommendedName>
</protein>
<evidence type="ECO:0000313" key="1">
    <source>
        <dbReference type="EMBL" id="KYP69747.1"/>
    </source>
</evidence>
<gene>
    <name evidence="1" type="ORF">KK1_008948</name>
</gene>
<evidence type="ECO:0008006" key="3">
    <source>
        <dbReference type="Google" id="ProtNLM"/>
    </source>
</evidence>
<dbReference type="Proteomes" id="UP000075243">
    <property type="component" value="Chromosome 3"/>
</dbReference>
<evidence type="ECO:0000313" key="2">
    <source>
        <dbReference type="Proteomes" id="UP000075243"/>
    </source>
</evidence>
<dbReference type="Pfam" id="PF14223">
    <property type="entry name" value="Retrotran_gag_2"/>
    <property type="match status" value="1"/>
</dbReference>
<sequence length="103" mass="11763">MKEDTPLKDHLDELNSILMELRDIDVKIEDEDATMILLASLPPSNESFVNSFSVWKECITMEEVKSSLHSRELRFKAFANSEGVNGARLFVFNSTKNGKKKKE</sequence>
<organism evidence="1 2">
    <name type="scientific">Cajanus cajan</name>
    <name type="common">Pigeon pea</name>
    <name type="synonym">Cajanus indicus</name>
    <dbReference type="NCBI Taxonomy" id="3821"/>
    <lineage>
        <taxon>Eukaryota</taxon>
        <taxon>Viridiplantae</taxon>
        <taxon>Streptophyta</taxon>
        <taxon>Embryophyta</taxon>
        <taxon>Tracheophyta</taxon>
        <taxon>Spermatophyta</taxon>
        <taxon>Magnoliopsida</taxon>
        <taxon>eudicotyledons</taxon>
        <taxon>Gunneridae</taxon>
        <taxon>Pentapetalae</taxon>
        <taxon>rosids</taxon>
        <taxon>fabids</taxon>
        <taxon>Fabales</taxon>
        <taxon>Fabaceae</taxon>
        <taxon>Papilionoideae</taxon>
        <taxon>50 kb inversion clade</taxon>
        <taxon>NPAAA clade</taxon>
        <taxon>indigoferoid/millettioid clade</taxon>
        <taxon>Phaseoleae</taxon>
        <taxon>Cajanus</taxon>
    </lineage>
</organism>
<accession>A0A151TRR0</accession>
<reference evidence="1 2" key="1">
    <citation type="journal article" date="2012" name="Nat. Biotechnol.">
        <title>Draft genome sequence of pigeonpea (Cajanus cajan), an orphan legume crop of resource-poor farmers.</title>
        <authorList>
            <person name="Varshney R.K."/>
            <person name="Chen W."/>
            <person name="Li Y."/>
            <person name="Bharti A.K."/>
            <person name="Saxena R.K."/>
            <person name="Schlueter J.A."/>
            <person name="Donoghue M.T."/>
            <person name="Azam S."/>
            <person name="Fan G."/>
            <person name="Whaley A.M."/>
            <person name="Farmer A.D."/>
            <person name="Sheridan J."/>
            <person name="Iwata A."/>
            <person name="Tuteja R."/>
            <person name="Penmetsa R.V."/>
            <person name="Wu W."/>
            <person name="Upadhyaya H.D."/>
            <person name="Yang S.P."/>
            <person name="Shah T."/>
            <person name="Saxena K.B."/>
            <person name="Michael T."/>
            <person name="McCombie W.R."/>
            <person name="Yang B."/>
            <person name="Zhang G."/>
            <person name="Yang H."/>
            <person name="Wang J."/>
            <person name="Spillane C."/>
            <person name="Cook D.R."/>
            <person name="May G.D."/>
            <person name="Xu X."/>
            <person name="Jackson S.A."/>
        </authorList>
    </citation>
    <scope>NUCLEOTIDE SEQUENCE [LARGE SCALE GENOMIC DNA]</scope>
    <source>
        <strain evidence="2">cv. Asha</strain>
    </source>
</reference>
<proteinExistence type="predicted"/>
<dbReference type="Gramene" id="C.cajan_08695.t">
    <property type="protein sequence ID" value="C.cajan_08695.t.cds1"/>
    <property type="gene ID" value="C.cajan_08695"/>
</dbReference>
<dbReference type="AlphaFoldDB" id="A0A151TRR0"/>